<accession>A0ACC1BCH5</accession>
<proteinExistence type="predicted"/>
<sequence length="593" mass="67483">MGSAFSVVASVAILRSTVNDIVPEELRTYFWSFTRRFSTEITISIKESHEGSSNRLFYAVVAYLDGHALSNSALPQRLTVGKSEKIRNLMFGLERNSEIVDKFQDVPMKWKYNTDFNSTSQLETRWYELRFHKMQAEMVKNKYLPHILDMAKFLKDQNKIVKFHTVRHDRWSSNRMNLDHPMTFKTLVMDGDLKEKVVKDLDRFRNAKEYYKTIGKVWKRGYLLYGPPGTGKSSLIAAMANYMNYDVYNMNLSAVNSDSTLENLLLHVPSRSILVVEDIDCSIKLTNREAEKSESDSYRGPQVTLAGLLNAIDGLLSCCGEEKITVFTTNYRERIDPALLRPGRMDVHINLSYCTFSTFKQLAANYLEIFNDELFPIIEKLTAKVKVSPADVAGVLMTTENSKTSLEELVKFLENKESEDRSSVAAEQENHNNSNQKIQRQGEAFITDEIGESTNDLMKIEELISKYTIKEELVAILKAMFSKHGDIAANTTLHSMQCISSFLEILCGIIQKLHATKLQDLTEVEVKAMISEVEDLESVKIEVGWLHKRLDEISNAMRLIELKAVSEKLSDTIFGAQVKLTCCETKSLVQGLL</sequence>
<keyword evidence="2" id="KW-1185">Reference proteome</keyword>
<gene>
    <name evidence="1" type="ORF">Patl1_28143</name>
</gene>
<evidence type="ECO:0000313" key="2">
    <source>
        <dbReference type="Proteomes" id="UP001164250"/>
    </source>
</evidence>
<dbReference type="EMBL" id="CM047901">
    <property type="protein sequence ID" value="KAJ0096690.1"/>
    <property type="molecule type" value="Genomic_DNA"/>
</dbReference>
<evidence type="ECO:0000313" key="1">
    <source>
        <dbReference type="EMBL" id="KAJ0096690.1"/>
    </source>
</evidence>
<comment type="caution">
    <text evidence="1">The sequence shown here is derived from an EMBL/GenBank/DDBJ whole genome shotgun (WGS) entry which is preliminary data.</text>
</comment>
<protein>
    <submittedName>
        <fullName evidence="1">Uncharacterized protein</fullName>
    </submittedName>
</protein>
<organism evidence="1 2">
    <name type="scientific">Pistacia atlantica</name>
    <dbReference type="NCBI Taxonomy" id="434234"/>
    <lineage>
        <taxon>Eukaryota</taxon>
        <taxon>Viridiplantae</taxon>
        <taxon>Streptophyta</taxon>
        <taxon>Embryophyta</taxon>
        <taxon>Tracheophyta</taxon>
        <taxon>Spermatophyta</taxon>
        <taxon>Magnoliopsida</taxon>
        <taxon>eudicotyledons</taxon>
        <taxon>Gunneridae</taxon>
        <taxon>Pentapetalae</taxon>
        <taxon>rosids</taxon>
        <taxon>malvids</taxon>
        <taxon>Sapindales</taxon>
        <taxon>Anacardiaceae</taxon>
        <taxon>Pistacia</taxon>
    </lineage>
</organism>
<dbReference type="Proteomes" id="UP001164250">
    <property type="component" value="Chromosome 5"/>
</dbReference>
<name>A0ACC1BCH5_9ROSI</name>
<reference evidence="2" key="1">
    <citation type="journal article" date="2023" name="G3 (Bethesda)">
        <title>Genome assembly and association tests identify interacting loci associated with vigor, precocity, and sex in interspecific pistachio rootstocks.</title>
        <authorList>
            <person name="Palmer W."/>
            <person name="Jacygrad E."/>
            <person name="Sagayaradj S."/>
            <person name="Cavanaugh K."/>
            <person name="Han R."/>
            <person name="Bertier L."/>
            <person name="Beede B."/>
            <person name="Kafkas S."/>
            <person name="Golino D."/>
            <person name="Preece J."/>
            <person name="Michelmore R."/>
        </authorList>
    </citation>
    <scope>NUCLEOTIDE SEQUENCE [LARGE SCALE GENOMIC DNA]</scope>
</reference>